<feature type="domain" description="Translation initiation factor IF-2 N-terminal" evidence="1">
    <location>
        <begin position="1"/>
        <end position="50"/>
    </location>
</feature>
<accession>A0A3B0T112</accession>
<sequence length="66" mass="7010">MAKSRIYELARELGRESKEVLERAQELGLPVKTASSGLDEEQIAALTAALAENPAQPEPAPQPAPA</sequence>
<protein>
    <recommendedName>
        <fullName evidence="1">Translation initiation factor IF-2 N-terminal domain-containing protein</fullName>
    </recommendedName>
</protein>
<dbReference type="InterPro" id="IPR006847">
    <property type="entry name" value="IF2_N"/>
</dbReference>
<dbReference type="EMBL" id="UOEK01000334">
    <property type="protein sequence ID" value="VAW06049.1"/>
    <property type="molecule type" value="Genomic_DNA"/>
</dbReference>
<dbReference type="AlphaFoldDB" id="A0A3B0T112"/>
<name>A0A3B0T112_9ZZZZ</name>
<feature type="non-terminal residue" evidence="2">
    <location>
        <position position="66"/>
    </location>
</feature>
<evidence type="ECO:0000259" key="1">
    <source>
        <dbReference type="Pfam" id="PF04760"/>
    </source>
</evidence>
<gene>
    <name evidence="2" type="ORF">MNBD_ACTINO02-263</name>
</gene>
<evidence type="ECO:0000313" key="2">
    <source>
        <dbReference type="EMBL" id="VAW06049.1"/>
    </source>
</evidence>
<dbReference type="Pfam" id="PF04760">
    <property type="entry name" value="IF2_N"/>
    <property type="match status" value="1"/>
</dbReference>
<dbReference type="Gene3D" id="1.10.10.2480">
    <property type="match status" value="1"/>
</dbReference>
<proteinExistence type="predicted"/>
<reference evidence="2" key="1">
    <citation type="submission" date="2018-06" db="EMBL/GenBank/DDBJ databases">
        <authorList>
            <person name="Zhirakovskaya E."/>
        </authorList>
    </citation>
    <scope>NUCLEOTIDE SEQUENCE</scope>
</reference>
<organism evidence="2">
    <name type="scientific">hydrothermal vent metagenome</name>
    <dbReference type="NCBI Taxonomy" id="652676"/>
    <lineage>
        <taxon>unclassified sequences</taxon>
        <taxon>metagenomes</taxon>
        <taxon>ecological metagenomes</taxon>
    </lineage>
</organism>